<name>E3FTN9_STIAD</name>
<keyword evidence="1" id="KW-1133">Transmembrane helix</keyword>
<keyword evidence="3" id="KW-1185">Reference proteome</keyword>
<sequence>MSPSRCARAVQAVGAADGVEQAVLGTRSPPLVHRLSRPLRWHLTMLIAGAVLPVVAFSGLVVLQRASQR</sequence>
<dbReference type="EMBL" id="CP002271">
    <property type="protein sequence ID" value="ADO69653.1"/>
    <property type="molecule type" value="Genomic_DNA"/>
</dbReference>
<reference evidence="2 3" key="1">
    <citation type="journal article" date="2011" name="Mol. Biol. Evol.">
        <title>Comparative genomic analysis of fruiting body formation in Myxococcales.</title>
        <authorList>
            <person name="Huntley S."/>
            <person name="Hamann N."/>
            <person name="Wegener-Feldbrugge S."/>
            <person name="Treuner-Lange A."/>
            <person name="Kube M."/>
            <person name="Reinhardt R."/>
            <person name="Klages S."/>
            <person name="Muller R."/>
            <person name="Ronning C.M."/>
            <person name="Nierman W.C."/>
            <person name="Sogaard-Andersen L."/>
        </authorList>
    </citation>
    <scope>NUCLEOTIDE SEQUENCE [LARGE SCALE GENOMIC DNA]</scope>
    <source>
        <strain evidence="2 3">DW4/3-1</strain>
    </source>
</reference>
<dbReference type="HOGENOM" id="CLU_2773930_0_0_7"/>
<dbReference type="Proteomes" id="UP000001351">
    <property type="component" value="Chromosome"/>
</dbReference>
<dbReference type="KEGG" id="sur:STAUR_1849"/>
<organism evidence="2 3">
    <name type="scientific">Stigmatella aurantiaca (strain DW4/3-1)</name>
    <dbReference type="NCBI Taxonomy" id="378806"/>
    <lineage>
        <taxon>Bacteria</taxon>
        <taxon>Pseudomonadati</taxon>
        <taxon>Myxococcota</taxon>
        <taxon>Myxococcia</taxon>
        <taxon>Myxococcales</taxon>
        <taxon>Cystobacterineae</taxon>
        <taxon>Archangiaceae</taxon>
        <taxon>Stigmatella</taxon>
    </lineage>
</organism>
<dbReference type="AlphaFoldDB" id="E3FTN9"/>
<evidence type="ECO:0000313" key="3">
    <source>
        <dbReference type="Proteomes" id="UP000001351"/>
    </source>
</evidence>
<accession>E3FTN9</accession>
<keyword evidence="1" id="KW-0472">Membrane</keyword>
<gene>
    <name evidence="2" type="ordered locus">STAUR_1849</name>
</gene>
<evidence type="ECO:0000313" key="2">
    <source>
        <dbReference type="EMBL" id="ADO69653.1"/>
    </source>
</evidence>
<evidence type="ECO:0000256" key="1">
    <source>
        <dbReference type="SAM" id="Phobius"/>
    </source>
</evidence>
<keyword evidence="1" id="KW-0812">Transmembrane</keyword>
<protein>
    <submittedName>
        <fullName evidence="2">Uncharacterized protein</fullName>
    </submittedName>
</protein>
<feature type="transmembrane region" description="Helical" evidence="1">
    <location>
        <begin position="41"/>
        <end position="63"/>
    </location>
</feature>
<proteinExistence type="predicted"/>